<dbReference type="AlphaFoldDB" id="A0A3S1IQG9"/>
<proteinExistence type="predicted"/>
<protein>
    <recommendedName>
        <fullName evidence="3">SH3b domain-containing protein</fullName>
    </recommendedName>
</protein>
<reference evidence="1" key="2">
    <citation type="journal article" date="2019" name="Genome Biol. Evol.">
        <title>Day and night: Metabolic profiles and evolutionary relationships of six axenic non-marine cyanobacteria.</title>
        <authorList>
            <person name="Will S.E."/>
            <person name="Henke P."/>
            <person name="Boedeker C."/>
            <person name="Huang S."/>
            <person name="Brinkmann H."/>
            <person name="Rohde M."/>
            <person name="Jarek M."/>
            <person name="Friedl T."/>
            <person name="Seufert S."/>
            <person name="Schumacher M."/>
            <person name="Overmann J."/>
            <person name="Neumann-Schaal M."/>
            <person name="Petersen J."/>
        </authorList>
    </citation>
    <scope>NUCLEOTIDE SEQUENCE [LARGE SCALE GENOMIC DNA]</scope>
    <source>
        <strain evidence="1">PCC 7102</strain>
    </source>
</reference>
<reference evidence="1" key="1">
    <citation type="submission" date="2018-12" db="EMBL/GenBank/DDBJ databases">
        <authorList>
            <person name="Will S."/>
            <person name="Neumann-Schaal M."/>
            <person name="Henke P."/>
        </authorList>
    </citation>
    <scope>NUCLEOTIDE SEQUENCE</scope>
    <source>
        <strain evidence="1">PCC 7102</strain>
    </source>
</reference>
<evidence type="ECO:0000313" key="2">
    <source>
        <dbReference type="Proteomes" id="UP000271624"/>
    </source>
</evidence>
<dbReference type="OrthoDB" id="574458at2"/>
<dbReference type="Proteomes" id="UP000271624">
    <property type="component" value="Unassembled WGS sequence"/>
</dbReference>
<dbReference type="Gene3D" id="2.30.30.40">
    <property type="entry name" value="SH3 Domains"/>
    <property type="match status" value="1"/>
</dbReference>
<dbReference type="EMBL" id="RSCL01000023">
    <property type="protein sequence ID" value="RUT00664.1"/>
    <property type="molecule type" value="Genomic_DNA"/>
</dbReference>
<gene>
    <name evidence="1" type="ORF">DSM106972_074350</name>
</gene>
<comment type="caution">
    <text evidence="1">The sequence shown here is derived from an EMBL/GenBank/DDBJ whole genome shotgun (WGS) entry which is preliminary data.</text>
</comment>
<dbReference type="RefSeq" id="WP_127085523.1">
    <property type="nucleotide sequence ID" value="NZ_RSCL01000023.1"/>
</dbReference>
<keyword evidence="2" id="KW-1185">Reference proteome</keyword>
<sequence length="201" mass="22679">MFIKDKICWKNNFIVTTSFLFTTQFFTYPSFAIITKKSQPFQPFTQNMTLQDNQNKYLIARNSSNCRQVRTRNGVYVLDQQSIKGSVVGFLDYGQDVTIRNRGKNGFVPISSPIRGYVLAEFLNSCKYVTPALRSFCRQPVSNAGVVVRRKPSANAARVGVIPKGRNITINSRGRRGWVEVVLPFGGYVQSKNLGYCPEAL</sequence>
<name>A0A3S1IQG9_9CYAN</name>
<evidence type="ECO:0000313" key="1">
    <source>
        <dbReference type="EMBL" id="RUT00664.1"/>
    </source>
</evidence>
<evidence type="ECO:0008006" key="3">
    <source>
        <dbReference type="Google" id="ProtNLM"/>
    </source>
</evidence>
<organism evidence="1 2">
    <name type="scientific">Dulcicalothrix desertica PCC 7102</name>
    <dbReference type="NCBI Taxonomy" id="232991"/>
    <lineage>
        <taxon>Bacteria</taxon>
        <taxon>Bacillati</taxon>
        <taxon>Cyanobacteriota</taxon>
        <taxon>Cyanophyceae</taxon>
        <taxon>Nostocales</taxon>
        <taxon>Calotrichaceae</taxon>
        <taxon>Dulcicalothrix</taxon>
    </lineage>
</organism>
<accession>A0A3S1IQG9</accession>